<proteinExistence type="predicted"/>
<organism evidence="2 3">
    <name type="scientific">Portunus trituberculatus</name>
    <name type="common">Swimming crab</name>
    <name type="synonym">Neptunus trituberculatus</name>
    <dbReference type="NCBI Taxonomy" id="210409"/>
    <lineage>
        <taxon>Eukaryota</taxon>
        <taxon>Metazoa</taxon>
        <taxon>Ecdysozoa</taxon>
        <taxon>Arthropoda</taxon>
        <taxon>Crustacea</taxon>
        <taxon>Multicrustacea</taxon>
        <taxon>Malacostraca</taxon>
        <taxon>Eumalacostraca</taxon>
        <taxon>Eucarida</taxon>
        <taxon>Decapoda</taxon>
        <taxon>Pleocyemata</taxon>
        <taxon>Brachyura</taxon>
        <taxon>Eubrachyura</taxon>
        <taxon>Portunoidea</taxon>
        <taxon>Portunidae</taxon>
        <taxon>Portuninae</taxon>
        <taxon>Portunus</taxon>
    </lineage>
</organism>
<keyword evidence="3" id="KW-1185">Reference proteome</keyword>
<comment type="caution">
    <text evidence="2">The sequence shown here is derived from an EMBL/GenBank/DDBJ whole genome shotgun (WGS) entry which is preliminary data.</text>
</comment>
<evidence type="ECO:0000256" key="1">
    <source>
        <dbReference type="SAM" id="Phobius"/>
    </source>
</evidence>
<protein>
    <submittedName>
        <fullName evidence="2">Uncharacterized protein</fullName>
    </submittedName>
</protein>
<reference evidence="2 3" key="1">
    <citation type="submission" date="2019-05" db="EMBL/GenBank/DDBJ databases">
        <title>Another draft genome of Portunus trituberculatus and its Hox gene families provides insights of decapod evolution.</title>
        <authorList>
            <person name="Jeong J.-H."/>
            <person name="Song I."/>
            <person name="Kim S."/>
            <person name="Choi T."/>
            <person name="Kim D."/>
            <person name="Ryu S."/>
            <person name="Kim W."/>
        </authorList>
    </citation>
    <scope>NUCLEOTIDE SEQUENCE [LARGE SCALE GENOMIC DNA]</scope>
    <source>
        <tissue evidence="2">Muscle</tissue>
    </source>
</reference>
<dbReference type="Proteomes" id="UP000324222">
    <property type="component" value="Unassembled WGS sequence"/>
</dbReference>
<dbReference type="EMBL" id="VSRR010050335">
    <property type="protein sequence ID" value="MPC79131.1"/>
    <property type="molecule type" value="Genomic_DNA"/>
</dbReference>
<gene>
    <name evidence="2" type="ORF">E2C01_073644</name>
</gene>
<accession>A0A5B7I187</accession>
<dbReference type="AlphaFoldDB" id="A0A5B7I187"/>
<feature type="transmembrane region" description="Helical" evidence="1">
    <location>
        <begin position="31"/>
        <end position="50"/>
    </location>
</feature>
<sequence>MMLLSTGPQLSTGDVILTGCGNLEVRETHPWYFVLLYGAPPLLLVAVLFYPSSFTFSSINLPSPLPRPVPPRQALPRLHLFTYRTDESGVGPRGESFFATQDRVRQAVKEHCHERRC</sequence>
<evidence type="ECO:0000313" key="3">
    <source>
        <dbReference type="Proteomes" id="UP000324222"/>
    </source>
</evidence>
<keyword evidence="1" id="KW-0812">Transmembrane</keyword>
<keyword evidence="1" id="KW-0472">Membrane</keyword>
<name>A0A5B7I187_PORTR</name>
<keyword evidence="1" id="KW-1133">Transmembrane helix</keyword>
<evidence type="ECO:0000313" key="2">
    <source>
        <dbReference type="EMBL" id="MPC79131.1"/>
    </source>
</evidence>